<evidence type="ECO:0000313" key="1">
    <source>
        <dbReference type="EMBL" id="MEZ8182334.1"/>
    </source>
</evidence>
<reference evidence="1 2" key="1">
    <citation type="submission" date="2024-06" db="EMBL/GenBank/DDBJ databases">
        <authorList>
            <person name="Steensen K."/>
            <person name="Seneca J."/>
            <person name="Bartlau N."/>
            <person name="Yu A.X."/>
            <person name="Polz M.F."/>
        </authorList>
    </citation>
    <scope>NUCLEOTIDE SEQUENCE [LARGE SCALE GENOMIC DNA]</scope>
    <source>
        <strain evidence="1 2">1F145</strain>
    </source>
</reference>
<gene>
    <name evidence="1" type="ORF">ACED33_16730</name>
</gene>
<name>A0ABV4LWV7_VIBSP</name>
<organism evidence="1 2">
    <name type="scientific">Vibrio splendidus</name>
    <dbReference type="NCBI Taxonomy" id="29497"/>
    <lineage>
        <taxon>Bacteria</taxon>
        <taxon>Pseudomonadati</taxon>
        <taxon>Pseudomonadota</taxon>
        <taxon>Gammaproteobacteria</taxon>
        <taxon>Vibrionales</taxon>
        <taxon>Vibrionaceae</taxon>
        <taxon>Vibrio</taxon>
    </lineage>
</organism>
<dbReference type="RefSeq" id="WP_371691074.1">
    <property type="nucleotide sequence ID" value="NZ_JBGONW010000027.1"/>
</dbReference>
<dbReference type="Proteomes" id="UP001569200">
    <property type="component" value="Unassembled WGS sequence"/>
</dbReference>
<proteinExistence type="predicted"/>
<keyword evidence="2" id="KW-1185">Reference proteome</keyword>
<dbReference type="EMBL" id="JBGOOW010000021">
    <property type="protein sequence ID" value="MEZ8182334.1"/>
    <property type="molecule type" value="Genomic_DNA"/>
</dbReference>
<accession>A0ABV4LWV7</accession>
<dbReference type="InterPro" id="IPR053860">
    <property type="entry name" value="DUF6932"/>
</dbReference>
<comment type="caution">
    <text evidence="1">The sequence shown here is derived from an EMBL/GenBank/DDBJ whole genome shotgun (WGS) entry which is preliminary data.</text>
</comment>
<protein>
    <submittedName>
        <fullName evidence="1">Uncharacterized protein</fullName>
    </submittedName>
</protein>
<evidence type="ECO:0000313" key="2">
    <source>
        <dbReference type="Proteomes" id="UP001569200"/>
    </source>
</evidence>
<sequence length="147" mass="16277">MIPEFNEQGNLPEGIHYASMQELIDRFGYNAKRAWLLDGLSLLIKNLGSAGCNLIYVDGSFVTEKELPGDYDMAWSIQGVDPNKLDACLLLALPTHRNEIELKYRGDVFPAEIPEGASGKTFLNFFQQDKNTGQKKGIVAINIGGEQ</sequence>
<dbReference type="Pfam" id="PF22014">
    <property type="entry name" value="DUF6932"/>
    <property type="match status" value="1"/>
</dbReference>